<comment type="caution">
    <text evidence="1">The sequence shown here is derived from an EMBL/GenBank/DDBJ whole genome shotgun (WGS) entry which is preliminary data.</text>
</comment>
<keyword evidence="2" id="KW-1185">Reference proteome</keyword>
<accession>A0A833T7H9</accession>
<organism evidence="1 2">
    <name type="scientific">Phytophthora infestans</name>
    <name type="common">Potato late blight agent</name>
    <name type="synonym">Botrytis infestans</name>
    <dbReference type="NCBI Taxonomy" id="4787"/>
    <lineage>
        <taxon>Eukaryota</taxon>
        <taxon>Sar</taxon>
        <taxon>Stramenopiles</taxon>
        <taxon>Oomycota</taxon>
        <taxon>Peronosporomycetes</taxon>
        <taxon>Peronosporales</taxon>
        <taxon>Peronosporaceae</taxon>
        <taxon>Phytophthora</taxon>
    </lineage>
</organism>
<dbReference type="AlphaFoldDB" id="A0A833T7H9"/>
<reference evidence="1" key="1">
    <citation type="submission" date="2020-04" db="EMBL/GenBank/DDBJ databases">
        <title>Hybrid Assembly of Korean Phytophthora infestans isolates.</title>
        <authorList>
            <person name="Prokchorchik M."/>
            <person name="Lee Y."/>
            <person name="Seo J."/>
            <person name="Cho J.-H."/>
            <person name="Park Y.-E."/>
            <person name="Jang D.-C."/>
            <person name="Im J.-S."/>
            <person name="Choi J.-G."/>
            <person name="Park H.-J."/>
            <person name="Lee G.-B."/>
            <person name="Lee Y.-G."/>
            <person name="Hong S.-Y."/>
            <person name="Cho K."/>
            <person name="Sohn K.H."/>
        </authorList>
    </citation>
    <scope>NUCLEOTIDE SEQUENCE</scope>
    <source>
        <strain evidence="1">KR_1_A1</strain>
    </source>
</reference>
<protein>
    <submittedName>
        <fullName evidence="1">Uncharacterized protein</fullName>
    </submittedName>
</protein>
<name>A0A833T7H9_PHYIN</name>
<evidence type="ECO:0000313" key="2">
    <source>
        <dbReference type="Proteomes" id="UP000602510"/>
    </source>
</evidence>
<sequence length="160" mass="17817">MPSKKTAKMTKKEFMAIAIAMISDDSNLKGLWLPESTAKVVKAHVVSCGARSDNKIKAVLSKMLYALRAKNNREVTRKTLVAAGLSVATESPSEQPAYSVKEIVAHDYTKDGCGATVRWADTCEPMRALSQNIVRKYFRKCIGRRSLFERKYVLAEAEED</sequence>
<proteinExistence type="predicted"/>
<evidence type="ECO:0000313" key="1">
    <source>
        <dbReference type="EMBL" id="KAF4038710.1"/>
    </source>
</evidence>
<dbReference type="EMBL" id="WSZM01000190">
    <property type="protein sequence ID" value="KAF4038710.1"/>
    <property type="molecule type" value="Genomic_DNA"/>
</dbReference>
<dbReference type="Proteomes" id="UP000602510">
    <property type="component" value="Unassembled WGS sequence"/>
</dbReference>
<gene>
    <name evidence="1" type="ORF">GN244_ATG09239</name>
</gene>